<feature type="transmembrane region" description="Helical" evidence="2">
    <location>
        <begin position="17"/>
        <end position="38"/>
    </location>
</feature>
<keyword evidence="2" id="KW-1133">Transmembrane helix</keyword>
<dbReference type="Pfam" id="PF20567">
    <property type="entry name" value="DUF6776"/>
    <property type="match status" value="1"/>
</dbReference>
<proteinExistence type="predicted"/>
<keyword evidence="4" id="KW-1185">Reference proteome</keyword>
<accession>A0ABR8TJK0</accession>
<evidence type="ECO:0000256" key="1">
    <source>
        <dbReference type="SAM" id="Coils"/>
    </source>
</evidence>
<evidence type="ECO:0008006" key="5">
    <source>
        <dbReference type="Google" id="ProtNLM"/>
    </source>
</evidence>
<protein>
    <recommendedName>
        <fullName evidence="5">Transmembrane protein</fullName>
    </recommendedName>
</protein>
<dbReference type="EMBL" id="JACSQG010000001">
    <property type="protein sequence ID" value="MBD7975882.1"/>
    <property type="molecule type" value="Genomic_DNA"/>
</dbReference>
<dbReference type="RefSeq" id="WP_251834667.1">
    <property type="nucleotide sequence ID" value="NZ_JACSQG010000001.1"/>
</dbReference>
<gene>
    <name evidence="3" type="ORF">H9642_01625</name>
</gene>
<sequence>MADWEVRARNPRRQRQVRVLIVLAIASLPAMFAVAYWLGGHNSRAELLELRAMQEQFEERANELEQAQQMQVVLASGERLVRQANEQSRLTIKSLEEQIYKLQQDLAFYKGVLAPASRKEGLRIRSFELQATDSPRNFRYKLLLSRVGEDNKPLKGKVQITVIGKQAGKTVTLDMAELSPEWQGATPFSFKHMQAIPEGGRFAELQLPEDFTPSQVNVQAEISGQRKPLERTYNWIEEKK</sequence>
<reference evidence="3 4" key="1">
    <citation type="submission" date="2020-08" db="EMBL/GenBank/DDBJ databases">
        <title>A Genomic Blueprint of the Chicken Gut Microbiome.</title>
        <authorList>
            <person name="Gilroy R."/>
            <person name="Ravi A."/>
            <person name="Getino M."/>
            <person name="Pursley I."/>
            <person name="Horton D.L."/>
            <person name="Alikhan N.-F."/>
            <person name="Baker D."/>
            <person name="Gharbi K."/>
            <person name="Hall N."/>
            <person name="Watson M."/>
            <person name="Adriaenssens E.M."/>
            <person name="Foster-Nyarko E."/>
            <person name="Jarju S."/>
            <person name="Secka A."/>
            <person name="Antonio M."/>
            <person name="Oren A."/>
            <person name="Chaudhuri R."/>
            <person name="La Ragione R.M."/>
            <person name="Hildebrand F."/>
            <person name="Pallen M.J."/>
        </authorList>
    </citation>
    <scope>NUCLEOTIDE SEQUENCE [LARGE SCALE GENOMIC DNA]</scope>
    <source>
        <strain evidence="3 4">Sa2CUA2</strain>
    </source>
</reference>
<dbReference type="Proteomes" id="UP000611945">
    <property type="component" value="Unassembled WGS sequence"/>
</dbReference>
<evidence type="ECO:0000313" key="3">
    <source>
        <dbReference type="EMBL" id="MBD7975882.1"/>
    </source>
</evidence>
<keyword evidence="2" id="KW-0812">Transmembrane</keyword>
<keyword evidence="1" id="KW-0175">Coiled coil</keyword>
<feature type="coiled-coil region" evidence="1">
    <location>
        <begin position="47"/>
        <end position="112"/>
    </location>
</feature>
<name>A0ABR8TJK0_9PSED</name>
<organism evidence="3 4">
    <name type="scientific">Serpens gallinarum</name>
    <dbReference type="NCBI Taxonomy" id="2763075"/>
    <lineage>
        <taxon>Bacteria</taxon>
        <taxon>Pseudomonadati</taxon>
        <taxon>Pseudomonadota</taxon>
        <taxon>Gammaproteobacteria</taxon>
        <taxon>Pseudomonadales</taxon>
        <taxon>Pseudomonadaceae</taxon>
        <taxon>Pseudomonas</taxon>
    </lineage>
</organism>
<keyword evidence="2" id="KW-0472">Membrane</keyword>
<evidence type="ECO:0000313" key="4">
    <source>
        <dbReference type="Proteomes" id="UP000611945"/>
    </source>
</evidence>
<comment type="caution">
    <text evidence="3">The sequence shown here is derived from an EMBL/GenBank/DDBJ whole genome shotgun (WGS) entry which is preliminary data.</text>
</comment>
<evidence type="ECO:0000256" key="2">
    <source>
        <dbReference type="SAM" id="Phobius"/>
    </source>
</evidence>
<dbReference type="InterPro" id="IPR046703">
    <property type="entry name" value="DUF6776"/>
</dbReference>